<evidence type="ECO:0000256" key="8">
    <source>
        <dbReference type="ARBA" id="ARBA00022989"/>
    </source>
</evidence>
<reference evidence="11" key="3">
    <citation type="journal article" date="2018" name="FEMS Microbiol. Ecol.">
        <title>Coexistence of two distinct Sulfurospirillum populations respiring tetrachloroethene-genomic and kinetic considerations. .</title>
        <authorList>
            <person name="Buttet G.F."/>
            <person name="Murray A.M."/>
            <person name="Goris T."/>
            <person name="Burion M."/>
            <person name="Jin B."/>
            <person name="Rolle M."/>
            <person name="Holliger C."/>
            <person name="Maillard J."/>
        </authorList>
    </citation>
    <scope>NUCLEOTIDE SEQUENCE</scope>
    <source>
        <strain evidence="11">SL2-1</strain>
    </source>
</reference>
<dbReference type="GO" id="GO:0005886">
    <property type="term" value="C:plasma membrane"/>
    <property type="evidence" value="ECO:0007669"/>
    <property type="project" value="UniProtKB-SubCell"/>
</dbReference>
<dbReference type="RefSeq" id="WP_087437710.1">
    <property type="nucleotide sequence ID" value="NZ_CP021416.1"/>
</dbReference>
<reference evidence="12 14" key="1">
    <citation type="journal article" date="2017" name="Environ. Sci. Technol.">
        <title>Organohalide Respiration with Chlorinated Ethenes under Low pH Conditions.</title>
        <authorList>
            <person name="Yang Y."/>
            <person name="Capiro N.L."/>
            <person name="Marcet T.F."/>
            <person name="Yan J."/>
            <person name="Pennell K.D."/>
            <person name="Loffler F.E."/>
        </authorList>
    </citation>
    <scope>NUCLEOTIDE SEQUENCE [LARGE SCALE GENOMIC DNA]</scope>
    <source>
        <strain evidence="12 14">ACSDCE</strain>
    </source>
</reference>
<sequence>MIAHTLFAYIFVAMILFSIGLLGVISRKNIFVIYMSIELMLNAINLMFVALSHYHHDMGGQVMAMMVIAIAAAEAGVFLSLIVVLYRRKKSLDSDLFRTLSQKEVA</sequence>
<dbReference type="Proteomes" id="UP000502831">
    <property type="component" value="Chromosome"/>
</dbReference>
<comment type="similarity">
    <text evidence="3 10">Belongs to the complex I subunit 4L family.</text>
</comment>
<keyword evidence="5 10" id="KW-0812">Transmembrane</keyword>
<dbReference type="EC" id="7.1.1.-" evidence="10"/>
<evidence type="ECO:0000256" key="1">
    <source>
        <dbReference type="ARBA" id="ARBA00002378"/>
    </source>
</evidence>
<dbReference type="NCBIfam" id="NF004320">
    <property type="entry name" value="PRK05715.1-2"/>
    <property type="match status" value="1"/>
</dbReference>
<keyword evidence="11" id="KW-0560">Oxidoreductase</keyword>
<dbReference type="GO" id="GO:0050136">
    <property type="term" value="F:NADH dehydrogenase (quinone) (non-electrogenic) activity"/>
    <property type="evidence" value="ECO:0007669"/>
    <property type="project" value="UniProtKB-UniRule"/>
</dbReference>
<comment type="catalytic activity">
    <reaction evidence="10">
        <text>a quinone + NADH + 5 H(+)(in) = a quinol + NAD(+) + 4 H(+)(out)</text>
        <dbReference type="Rhea" id="RHEA:57888"/>
        <dbReference type="ChEBI" id="CHEBI:15378"/>
        <dbReference type="ChEBI" id="CHEBI:24646"/>
        <dbReference type="ChEBI" id="CHEBI:57540"/>
        <dbReference type="ChEBI" id="CHEBI:57945"/>
        <dbReference type="ChEBI" id="CHEBI:132124"/>
    </reaction>
</comment>
<dbReference type="AlphaFoldDB" id="A0A1Y0HI43"/>
<gene>
    <name evidence="10 12" type="primary">nuoK</name>
    <name evidence="12" type="ORF">FA584_09530</name>
    <name evidence="11" type="ORF">Sdiek1_0464</name>
</gene>
<feature type="transmembrane region" description="Helical" evidence="10">
    <location>
        <begin position="31"/>
        <end position="51"/>
    </location>
</feature>
<dbReference type="GO" id="GO:0048038">
    <property type="term" value="F:quinone binding"/>
    <property type="evidence" value="ECO:0007669"/>
    <property type="project" value="UniProtKB-KW"/>
</dbReference>
<dbReference type="PANTHER" id="PTHR11434">
    <property type="entry name" value="NADH-UBIQUINONE OXIDOREDUCTASE SUBUNIT ND4L"/>
    <property type="match status" value="1"/>
</dbReference>
<dbReference type="InterPro" id="IPR039428">
    <property type="entry name" value="NUOK/Mnh_C1-like"/>
</dbReference>
<proteinExistence type="inferred from homology"/>
<keyword evidence="13" id="KW-1185">Reference proteome</keyword>
<feature type="transmembrane region" description="Helical" evidence="10">
    <location>
        <begin position="6"/>
        <end position="24"/>
    </location>
</feature>
<keyword evidence="8 10" id="KW-1133">Transmembrane helix</keyword>
<dbReference type="Proteomes" id="UP000196005">
    <property type="component" value="Chromosome"/>
</dbReference>
<keyword evidence="9 10" id="KW-0472">Membrane</keyword>
<organism evidence="11 13">
    <name type="scientific">Sulfurospirillum diekertiae</name>
    <dbReference type="NCBI Taxonomy" id="1854492"/>
    <lineage>
        <taxon>Bacteria</taxon>
        <taxon>Pseudomonadati</taxon>
        <taxon>Campylobacterota</taxon>
        <taxon>Epsilonproteobacteria</taxon>
        <taxon>Campylobacterales</taxon>
        <taxon>Sulfurospirillaceae</taxon>
        <taxon>Sulfurospirillum</taxon>
    </lineage>
</organism>
<dbReference type="InterPro" id="IPR001133">
    <property type="entry name" value="NADH_UbQ_OxRdtase_chain4L/K"/>
</dbReference>
<keyword evidence="10" id="KW-0830">Ubiquinone</keyword>
<evidence type="ECO:0000256" key="5">
    <source>
        <dbReference type="ARBA" id="ARBA00022692"/>
    </source>
</evidence>
<dbReference type="GO" id="GO:0030964">
    <property type="term" value="C:NADH dehydrogenase complex"/>
    <property type="evidence" value="ECO:0007669"/>
    <property type="project" value="TreeGrafter"/>
</dbReference>
<keyword evidence="10" id="KW-0520">NAD</keyword>
<dbReference type="EMBL" id="CP021416">
    <property type="protein sequence ID" value="ARU47640.1"/>
    <property type="molecule type" value="Genomic_DNA"/>
</dbReference>
<dbReference type="EMBL" id="CP039734">
    <property type="protein sequence ID" value="QIR76428.1"/>
    <property type="molecule type" value="Genomic_DNA"/>
</dbReference>
<name>A0A1Y0HI43_9BACT</name>
<protein>
    <recommendedName>
        <fullName evidence="10">NADH-quinone oxidoreductase subunit K</fullName>
        <ecNumber evidence="10">7.1.1.-</ecNumber>
    </recommendedName>
    <alternativeName>
        <fullName evidence="10">NADH dehydrogenase I subunit K</fullName>
    </alternativeName>
    <alternativeName>
        <fullName evidence="10">NDH-1 subunit K</fullName>
    </alternativeName>
</protein>
<evidence type="ECO:0000313" key="12">
    <source>
        <dbReference type="EMBL" id="QIR76428.1"/>
    </source>
</evidence>
<evidence type="ECO:0000256" key="4">
    <source>
        <dbReference type="ARBA" id="ARBA00022448"/>
    </source>
</evidence>
<accession>A0A1Y0HI43</accession>
<keyword evidence="7 10" id="KW-1278">Translocase</keyword>
<reference evidence="12" key="4">
    <citation type="submission" date="2020-08" db="EMBL/GenBank/DDBJ databases">
        <authorList>
            <person name="Yang Y."/>
            <person name="Huo L."/>
            <person name="Yan J."/>
        </authorList>
    </citation>
    <scope>NUCLEOTIDE SEQUENCE</scope>
    <source>
        <strain evidence="12">ACSDCE</strain>
    </source>
</reference>
<keyword evidence="6 10" id="KW-0874">Quinone</keyword>
<dbReference type="FunFam" id="1.10.287.3510:FF:000001">
    <property type="entry name" value="NADH-quinone oxidoreductase subunit K"/>
    <property type="match status" value="1"/>
</dbReference>
<evidence type="ECO:0000256" key="3">
    <source>
        <dbReference type="ARBA" id="ARBA00010519"/>
    </source>
</evidence>
<evidence type="ECO:0000256" key="7">
    <source>
        <dbReference type="ARBA" id="ARBA00022967"/>
    </source>
</evidence>
<evidence type="ECO:0000313" key="13">
    <source>
        <dbReference type="Proteomes" id="UP000196005"/>
    </source>
</evidence>
<keyword evidence="4 10" id="KW-0813">Transport</keyword>
<dbReference type="GO" id="GO:0042773">
    <property type="term" value="P:ATP synthesis coupled electron transport"/>
    <property type="evidence" value="ECO:0007669"/>
    <property type="project" value="InterPro"/>
</dbReference>
<comment type="subunit">
    <text evidence="10">NDH-1 is composed of 14 different subunits. Subunits NuoA, H, J, K, L, M, N constitute the membrane sector of the complex.</text>
</comment>
<dbReference type="PANTHER" id="PTHR11434:SF16">
    <property type="entry name" value="NADH-UBIQUINONE OXIDOREDUCTASE CHAIN 4L"/>
    <property type="match status" value="1"/>
</dbReference>
<evidence type="ECO:0000256" key="10">
    <source>
        <dbReference type="HAMAP-Rule" id="MF_01456"/>
    </source>
</evidence>
<evidence type="ECO:0000256" key="2">
    <source>
        <dbReference type="ARBA" id="ARBA00004141"/>
    </source>
</evidence>
<dbReference type="KEGG" id="suls:Sdiek1_0464"/>
<keyword evidence="10" id="KW-1003">Cell membrane</keyword>
<dbReference type="Gene3D" id="1.10.287.3510">
    <property type="match status" value="1"/>
</dbReference>
<dbReference type="HAMAP" id="MF_01456">
    <property type="entry name" value="NDH1_NuoK"/>
    <property type="match status" value="1"/>
</dbReference>
<comment type="function">
    <text evidence="1 10">NDH-1 shuttles electrons from NADH, via FMN and iron-sulfur (Fe-S) centers, to quinones in the respiratory chain. The immediate electron acceptor for the enzyme in this species is believed to be ubiquinone. Couples the redox reaction to proton translocation (for every two electrons transferred, four hydrogen ions are translocated across the cytoplasmic membrane), and thus conserves the redox energy in a proton gradient.</text>
</comment>
<accession>A0A6G9VU45</accession>
<evidence type="ECO:0000313" key="11">
    <source>
        <dbReference type="EMBL" id="ARU47640.1"/>
    </source>
</evidence>
<dbReference type="OrthoDB" id="9810120at2"/>
<reference evidence="13" key="2">
    <citation type="submission" date="2017-05" db="EMBL/GenBank/DDBJ databases">
        <title>Dechlorination kinetics govern the competition between two new strains of the genus Sulfurospirillum.</title>
        <authorList>
            <person name="Buttet G.F."/>
            <person name="Murray A.M."/>
            <person name="Goris T."/>
            <person name="Burion M."/>
            <person name="Lin B."/>
            <person name="Rolle M."/>
            <person name="Maillard J."/>
        </authorList>
    </citation>
    <scope>NUCLEOTIDE SEQUENCE [LARGE SCALE GENOMIC DNA]</scope>
    <source>
        <strain evidence="13">SL2-1</strain>
    </source>
</reference>
<evidence type="ECO:0000313" key="14">
    <source>
        <dbReference type="Proteomes" id="UP000502831"/>
    </source>
</evidence>
<evidence type="ECO:0000256" key="6">
    <source>
        <dbReference type="ARBA" id="ARBA00022719"/>
    </source>
</evidence>
<evidence type="ECO:0000256" key="9">
    <source>
        <dbReference type="ARBA" id="ARBA00023136"/>
    </source>
</evidence>
<comment type="subcellular location">
    <subcellularLocation>
        <location evidence="10">Cell membrane</location>
        <topology evidence="10">Multi-pass membrane protein</topology>
    </subcellularLocation>
    <subcellularLocation>
        <location evidence="2">Membrane</location>
        <topology evidence="2">Multi-pass membrane protein</topology>
    </subcellularLocation>
</comment>
<dbReference type="Pfam" id="PF00420">
    <property type="entry name" value="Oxidored_q2"/>
    <property type="match status" value="1"/>
</dbReference>
<feature type="transmembrane region" description="Helical" evidence="10">
    <location>
        <begin position="63"/>
        <end position="86"/>
    </location>
</feature>